<accession>A0A9J6CVA2</accession>
<reference evidence="2" key="2">
    <citation type="submission" date="2021-09" db="EMBL/GenBank/DDBJ databases">
        <authorList>
            <person name="Jia N."/>
            <person name="Wang J."/>
            <person name="Shi W."/>
            <person name="Du L."/>
            <person name="Sun Y."/>
            <person name="Zhan W."/>
            <person name="Jiang J."/>
            <person name="Wang Q."/>
            <person name="Zhang B."/>
            <person name="Ji P."/>
            <person name="Sakyi L.B."/>
            <person name="Cui X."/>
            <person name="Yuan T."/>
            <person name="Jiang B."/>
            <person name="Yang W."/>
            <person name="Lam T.T.-Y."/>
            <person name="Chang Q."/>
            <person name="Ding S."/>
            <person name="Wang X."/>
            <person name="Zhu J."/>
            <person name="Ruan X."/>
            <person name="Zhao L."/>
            <person name="Wei J."/>
            <person name="Que T."/>
            <person name="Du C."/>
            <person name="Cheng J."/>
            <person name="Dai P."/>
            <person name="Han X."/>
            <person name="Huang E."/>
            <person name="Gao Y."/>
            <person name="Liu J."/>
            <person name="Shao H."/>
            <person name="Ye R."/>
            <person name="Li L."/>
            <person name="Wei W."/>
            <person name="Wang X."/>
            <person name="Wang C."/>
            <person name="Huo Q."/>
            <person name="Li W."/>
            <person name="Guo W."/>
            <person name="Chen H."/>
            <person name="Chen S."/>
            <person name="Zhou L."/>
            <person name="Zhou L."/>
            <person name="Ni X."/>
            <person name="Tian J."/>
            <person name="Zhou Y."/>
            <person name="Sheng Y."/>
            <person name="Liu T."/>
            <person name="Pan Y."/>
            <person name="Xia L."/>
            <person name="Li J."/>
            <person name="Zhao F."/>
            <person name="Cao W."/>
        </authorList>
    </citation>
    <scope>NUCLEOTIDE SEQUENCE</scope>
    <source>
        <strain evidence="2">Rmic-2018</strain>
        <tissue evidence="2">Larvae</tissue>
    </source>
</reference>
<keyword evidence="1" id="KW-1133">Transmembrane helix</keyword>
<evidence type="ECO:0000313" key="3">
    <source>
        <dbReference type="Proteomes" id="UP000821866"/>
    </source>
</evidence>
<reference evidence="2" key="1">
    <citation type="journal article" date="2020" name="Cell">
        <title>Large-Scale Comparative Analyses of Tick Genomes Elucidate Their Genetic Diversity and Vector Capacities.</title>
        <authorList>
            <consortium name="Tick Genome and Microbiome Consortium (TIGMIC)"/>
            <person name="Jia N."/>
            <person name="Wang J."/>
            <person name="Shi W."/>
            <person name="Du L."/>
            <person name="Sun Y."/>
            <person name="Zhan W."/>
            <person name="Jiang J.F."/>
            <person name="Wang Q."/>
            <person name="Zhang B."/>
            <person name="Ji P."/>
            <person name="Bell-Sakyi L."/>
            <person name="Cui X.M."/>
            <person name="Yuan T.T."/>
            <person name="Jiang B.G."/>
            <person name="Yang W.F."/>
            <person name="Lam T.T."/>
            <person name="Chang Q.C."/>
            <person name="Ding S.J."/>
            <person name="Wang X.J."/>
            <person name="Zhu J.G."/>
            <person name="Ruan X.D."/>
            <person name="Zhao L."/>
            <person name="Wei J.T."/>
            <person name="Ye R.Z."/>
            <person name="Que T.C."/>
            <person name="Du C.H."/>
            <person name="Zhou Y.H."/>
            <person name="Cheng J.X."/>
            <person name="Dai P.F."/>
            <person name="Guo W.B."/>
            <person name="Han X.H."/>
            <person name="Huang E.J."/>
            <person name="Li L.F."/>
            <person name="Wei W."/>
            <person name="Gao Y.C."/>
            <person name="Liu J.Z."/>
            <person name="Shao H.Z."/>
            <person name="Wang X."/>
            <person name="Wang C.C."/>
            <person name="Yang T.C."/>
            <person name="Huo Q.B."/>
            <person name="Li W."/>
            <person name="Chen H.Y."/>
            <person name="Chen S.E."/>
            <person name="Zhou L.G."/>
            <person name="Ni X.B."/>
            <person name="Tian J.H."/>
            <person name="Sheng Y."/>
            <person name="Liu T."/>
            <person name="Pan Y.S."/>
            <person name="Xia L.Y."/>
            <person name="Li J."/>
            <person name="Zhao F."/>
            <person name="Cao W.C."/>
        </authorList>
    </citation>
    <scope>NUCLEOTIDE SEQUENCE</scope>
    <source>
        <strain evidence="2">Rmic-2018</strain>
    </source>
</reference>
<dbReference type="AlphaFoldDB" id="A0A9J6CVA2"/>
<name>A0A9J6CVA2_RHIMP</name>
<protein>
    <submittedName>
        <fullName evidence="2">Uncharacterized protein</fullName>
    </submittedName>
</protein>
<dbReference type="EMBL" id="JABSTU010006166">
    <property type="protein sequence ID" value="KAH7934599.1"/>
    <property type="molecule type" value="Genomic_DNA"/>
</dbReference>
<organism evidence="2 3">
    <name type="scientific">Rhipicephalus microplus</name>
    <name type="common">Cattle tick</name>
    <name type="synonym">Boophilus microplus</name>
    <dbReference type="NCBI Taxonomy" id="6941"/>
    <lineage>
        <taxon>Eukaryota</taxon>
        <taxon>Metazoa</taxon>
        <taxon>Ecdysozoa</taxon>
        <taxon>Arthropoda</taxon>
        <taxon>Chelicerata</taxon>
        <taxon>Arachnida</taxon>
        <taxon>Acari</taxon>
        <taxon>Parasitiformes</taxon>
        <taxon>Ixodida</taxon>
        <taxon>Ixodoidea</taxon>
        <taxon>Ixodidae</taxon>
        <taxon>Rhipicephalinae</taxon>
        <taxon>Rhipicephalus</taxon>
        <taxon>Boophilus</taxon>
    </lineage>
</organism>
<sequence>MLNERKRRYDPELGLPFYWDPRYNDYFYRGNMPSPTGTEALQSLYAAPTVELISTESPSVTTILVHRDDEGYRTRPSTGKRITWVLSEDPQEAEQWDIPCSVPTLLVVAITLSVVTFTAFFLFIELIKEQDAPKEESTSEGEAEGRGLHLAHLNALGKGMVPLKNDAQLWLSSRVATRRTGSPVSESAPDALAYPLPALRKVCIGSKSVHSQPGPRDDELSPTSSPAPCCDAIILCCATVNDNLTLQPPPFQTNSSNVSELILRSAHCHRRTARKVIIGVRFSDATLSRLANEKRERRSSFFRSVLGSLNASGFNGLAILLQDTPESRDESVASVIGVLSRKLRRHNYTLALVLPYTVRGGEAYRDKILALTKILASSDHLFLYPDARMLENATFWPSPHEVHFPSRQDKGGRAVPACHMFTSRPFLVSLREACDASKIQAIRKAKQTHLDDIEYACFLWNQSWASRAYRYNTYTCSGQTGIIYQTPEQAQAFYRDLLTQVQSLCYGLVNWDSVYFPSVCLRNKPKLKA</sequence>
<proteinExistence type="predicted"/>
<keyword evidence="1" id="KW-0812">Transmembrane</keyword>
<evidence type="ECO:0000256" key="1">
    <source>
        <dbReference type="SAM" id="Phobius"/>
    </source>
</evidence>
<keyword evidence="3" id="KW-1185">Reference proteome</keyword>
<comment type="caution">
    <text evidence="2">The sequence shown here is derived from an EMBL/GenBank/DDBJ whole genome shotgun (WGS) entry which is preliminary data.</text>
</comment>
<dbReference type="Proteomes" id="UP000821866">
    <property type="component" value="Unassembled WGS sequence"/>
</dbReference>
<evidence type="ECO:0000313" key="2">
    <source>
        <dbReference type="EMBL" id="KAH7934599.1"/>
    </source>
</evidence>
<gene>
    <name evidence="2" type="ORF">HPB51_029035</name>
</gene>
<feature type="transmembrane region" description="Helical" evidence="1">
    <location>
        <begin position="105"/>
        <end position="124"/>
    </location>
</feature>
<keyword evidence="1" id="KW-0472">Membrane</keyword>